<reference evidence="1 2" key="1">
    <citation type="submission" date="2017-07" db="EMBL/GenBank/DDBJ databases">
        <title>An improved, manually edited Actinidia chinensis var. chinensis (kiwifruit) genome highlights the challenges associated with draft genomes and gene prediction in plants.</title>
        <authorList>
            <person name="Pilkington S."/>
            <person name="Crowhurst R."/>
            <person name="Hilario E."/>
            <person name="Nardozza S."/>
            <person name="Fraser L."/>
            <person name="Peng Y."/>
            <person name="Gunaseelan K."/>
            <person name="Simpson R."/>
            <person name="Tahir J."/>
            <person name="Deroles S."/>
            <person name="Templeton K."/>
            <person name="Luo Z."/>
            <person name="Davy M."/>
            <person name="Cheng C."/>
            <person name="Mcneilage M."/>
            <person name="Scaglione D."/>
            <person name="Liu Y."/>
            <person name="Zhang Q."/>
            <person name="Datson P."/>
            <person name="De Silva N."/>
            <person name="Gardiner S."/>
            <person name="Bassett H."/>
            <person name="Chagne D."/>
            <person name="Mccallum J."/>
            <person name="Dzierzon H."/>
            <person name="Deng C."/>
            <person name="Wang Y.-Y."/>
            <person name="Barron N."/>
            <person name="Manako K."/>
            <person name="Bowen J."/>
            <person name="Foster T."/>
            <person name="Erridge Z."/>
            <person name="Tiffin H."/>
            <person name="Waite C."/>
            <person name="Davies K."/>
            <person name="Grierson E."/>
            <person name="Laing W."/>
            <person name="Kirk R."/>
            <person name="Chen X."/>
            <person name="Wood M."/>
            <person name="Montefiori M."/>
            <person name="Brummell D."/>
            <person name="Schwinn K."/>
            <person name="Catanach A."/>
            <person name="Fullerton C."/>
            <person name="Li D."/>
            <person name="Meiyalaghan S."/>
            <person name="Nieuwenhuizen N."/>
            <person name="Read N."/>
            <person name="Prakash R."/>
            <person name="Hunter D."/>
            <person name="Zhang H."/>
            <person name="Mckenzie M."/>
            <person name="Knabel M."/>
            <person name="Harris A."/>
            <person name="Allan A."/>
            <person name="Chen A."/>
            <person name="Janssen B."/>
            <person name="Plunkett B."/>
            <person name="Dwamena C."/>
            <person name="Voogd C."/>
            <person name="Leif D."/>
            <person name="Lafferty D."/>
            <person name="Souleyre E."/>
            <person name="Varkonyi-Gasic E."/>
            <person name="Gambi F."/>
            <person name="Hanley J."/>
            <person name="Yao J.-L."/>
            <person name="Cheung J."/>
            <person name="David K."/>
            <person name="Warren B."/>
            <person name="Marsh K."/>
            <person name="Snowden K."/>
            <person name="Lin-Wang K."/>
            <person name="Brian L."/>
            <person name="Martinez-Sanchez M."/>
            <person name="Wang M."/>
            <person name="Ileperuma N."/>
            <person name="Macnee N."/>
            <person name="Campin R."/>
            <person name="Mcatee P."/>
            <person name="Drummond R."/>
            <person name="Espley R."/>
            <person name="Ireland H."/>
            <person name="Wu R."/>
            <person name="Atkinson R."/>
            <person name="Karunairetnam S."/>
            <person name="Bulley S."/>
            <person name="Chunkath S."/>
            <person name="Hanley Z."/>
            <person name="Storey R."/>
            <person name="Thrimawithana A."/>
            <person name="Thomson S."/>
            <person name="David C."/>
            <person name="Testolin R."/>
        </authorList>
    </citation>
    <scope>NUCLEOTIDE SEQUENCE [LARGE SCALE GENOMIC DNA]</scope>
    <source>
        <strain evidence="2">cv. Red5</strain>
        <tissue evidence="1">Young leaf</tissue>
    </source>
</reference>
<organism evidence="1 2">
    <name type="scientific">Actinidia chinensis var. chinensis</name>
    <name type="common">Chinese soft-hair kiwi</name>
    <dbReference type="NCBI Taxonomy" id="1590841"/>
    <lineage>
        <taxon>Eukaryota</taxon>
        <taxon>Viridiplantae</taxon>
        <taxon>Streptophyta</taxon>
        <taxon>Embryophyta</taxon>
        <taxon>Tracheophyta</taxon>
        <taxon>Spermatophyta</taxon>
        <taxon>Magnoliopsida</taxon>
        <taxon>eudicotyledons</taxon>
        <taxon>Gunneridae</taxon>
        <taxon>Pentapetalae</taxon>
        <taxon>asterids</taxon>
        <taxon>Ericales</taxon>
        <taxon>Actinidiaceae</taxon>
        <taxon>Actinidia</taxon>
    </lineage>
</organism>
<dbReference type="Proteomes" id="UP000241394">
    <property type="component" value="Chromosome LG5"/>
</dbReference>
<dbReference type="InParanoid" id="A0A2R6RJR9"/>
<gene>
    <name evidence="1" type="ORF">CEY00_Acc05506</name>
</gene>
<dbReference type="EMBL" id="NKQK01000005">
    <property type="protein sequence ID" value="PSS30268.1"/>
    <property type="molecule type" value="Genomic_DNA"/>
</dbReference>
<dbReference type="OrthoDB" id="735913at2759"/>
<dbReference type="PANTHER" id="PTHR36067:SF1">
    <property type="entry name" value="EXPRESSED PROTEIN"/>
    <property type="match status" value="1"/>
</dbReference>
<accession>A0A2R6RJR9</accession>
<dbReference type="AlphaFoldDB" id="A0A2R6RJR9"/>
<protein>
    <submittedName>
        <fullName evidence="1">Ubiquitin-activating enzyme like</fullName>
    </submittedName>
</protein>
<comment type="caution">
    <text evidence="1">The sequence shown here is derived from an EMBL/GenBank/DDBJ whole genome shotgun (WGS) entry which is preliminary data.</text>
</comment>
<evidence type="ECO:0000313" key="2">
    <source>
        <dbReference type="Proteomes" id="UP000241394"/>
    </source>
</evidence>
<evidence type="ECO:0000313" key="1">
    <source>
        <dbReference type="EMBL" id="PSS30268.1"/>
    </source>
</evidence>
<sequence>MADIAMLVAEEYERRINKSRKIGAEKNEEIVSPRVDKSYYKNFGEQEVEIPLALLKWLMAMEEPKTQIALAAINGFFSA</sequence>
<dbReference type="PANTHER" id="PTHR36067">
    <property type="entry name" value="EXPRESSED PROTEIN"/>
    <property type="match status" value="1"/>
</dbReference>
<dbReference type="OMA" id="YERRIKH"/>
<reference evidence="2" key="2">
    <citation type="journal article" date="2018" name="BMC Genomics">
        <title>A manually annotated Actinidia chinensis var. chinensis (kiwifruit) genome highlights the challenges associated with draft genomes and gene prediction in plants.</title>
        <authorList>
            <person name="Pilkington S.M."/>
            <person name="Crowhurst R."/>
            <person name="Hilario E."/>
            <person name="Nardozza S."/>
            <person name="Fraser L."/>
            <person name="Peng Y."/>
            <person name="Gunaseelan K."/>
            <person name="Simpson R."/>
            <person name="Tahir J."/>
            <person name="Deroles S.C."/>
            <person name="Templeton K."/>
            <person name="Luo Z."/>
            <person name="Davy M."/>
            <person name="Cheng C."/>
            <person name="McNeilage M."/>
            <person name="Scaglione D."/>
            <person name="Liu Y."/>
            <person name="Zhang Q."/>
            <person name="Datson P."/>
            <person name="De Silva N."/>
            <person name="Gardiner S.E."/>
            <person name="Bassett H."/>
            <person name="Chagne D."/>
            <person name="McCallum J."/>
            <person name="Dzierzon H."/>
            <person name="Deng C."/>
            <person name="Wang Y.Y."/>
            <person name="Barron L."/>
            <person name="Manako K."/>
            <person name="Bowen J."/>
            <person name="Foster T.M."/>
            <person name="Erridge Z.A."/>
            <person name="Tiffin H."/>
            <person name="Waite C.N."/>
            <person name="Davies K.M."/>
            <person name="Grierson E.P."/>
            <person name="Laing W.A."/>
            <person name="Kirk R."/>
            <person name="Chen X."/>
            <person name="Wood M."/>
            <person name="Montefiori M."/>
            <person name="Brummell D.A."/>
            <person name="Schwinn K.E."/>
            <person name="Catanach A."/>
            <person name="Fullerton C."/>
            <person name="Li D."/>
            <person name="Meiyalaghan S."/>
            <person name="Nieuwenhuizen N."/>
            <person name="Read N."/>
            <person name="Prakash R."/>
            <person name="Hunter D."/>
            <person name="Zhang H."/>
            <person name="McKenzie M."/>
            <person name="Knabel M."/>
            <person name="Harris A."/>
            <person name="Allan A.C."/>
            <person name="Gleave A."/>
            <person name="Chen A."/>
            <person name="Janssen B.J."/>
            <person name="Plunkett B."/>
            <person name="Ampomah-Dwamena C."/>
            <person name="Voogd C."/>
            <person name="Leif D."/>
            <person name="Lafferty D."/>
            <person name="Souleyre E.J.F."/>
            <person name="Varkonyi-Gasic E."/>
            <person name="Gambi F."/>
            <person name="Hanley J."/>
            <person name="Yao J.L."/>
            <person name="Cheung J."/>
            <person name="David K.M."/>
            <person name="Warren B."/>
            <person name="Marsh K."/>
            <person name="Snowden K.C."/>
            <person name="Lin-Wang K."/>
            <person name="Brian L."/>
            <person name="Martinez-Sanchez M."/>
            <person name="Wang M."/>
            <person name="Ileperuma N."/>
            <person name="Macnee N."/>
            <person name="Campin R."/>
            <person name="McAtee P."/>
            <person name="Drummond R.S.M."/>
            <person name="Espley R.V."/>
            <person name="Ireland H.S."/>
            <person name="Wu R."/>
            <person name="Atkinson R.G."/>
            <person name="Karunairetnam S."/>
            <person name="Bulley S."/>
            <person name="Chunkath S."/>
            <person name="Hanley Z."/>
            <person name="Storey R."/>
            <person name="Thrimawithana A.H."/>
            <person name="Thomson S."/>
            <person name="David C."/>
            <person name="Testolin R."/>
            <person name="Huang H."/>
            <person name="Hellens R.P."/>
            <person name="Schaffer R.J."/>
        </authorList>
    </citation>
    <scope>NUCLEOTIDE SEQUENCE [LARGE SCALE GENOMIC DNA]</scope>
    <source>
        <strain evidence="2">cv. Red5</strain>
    </source>
</reference>
<keyword evidence="2" id="KW-1185">Reference proteome</keyword>
<proteinExistence type="predicted"/>
<name>A0A2R6RJR9_ACTCC</name>
<dbReference type="Gramene" id="PSS30268">
    <property type="protein sequence ID" value="PSS30268"/>
    <property type="gene ID" value="CEY00_Acc05506"/>
</dbReference>